<comment type="caution">
    <text evidence="2">The sequence shown here is derived from an EMBL/GenBank/DDBJ whole genome shotgun (WGS) entry which is preliminary data.</text>
</comment>
<reference evidence="2 3" key="1">
    <citation type="submission" date="2023-03" db="EMBL/GenBank/DDBJ databases">
        <title>WGS of Gossypium arboreum.</title>
        <authorList>
            <person name="Yu D."/>
        </authorList>
    </citation>
    <scope>NUCLEOTIDE SEQUENCE [LARGE SCALE GENOMIC DNA]</scope>
    <source>
        <tissue evidence="2">Leaf</tissue>
    </source>
</reference>
<dbReference type="EMBL" id="JARKNE010000009">
    <property type="protein sequence ID" value="KAK5802714.1"/>
    <property type="molecule type" value="Genomic_DNA"/>
</dbReference>
<proteinExistence type="predicted"/>
<evidence type="ECO:0000313" key="2">
    <source>
        <dbReference type="EMBL" id="KAK5802714.1"/>
    </source>
</evidence>
<organism evidence="2 3">
    <name type="scientific">Gossypium arboreum</name>
    <name type="common">Tree cotton</name>
    <name type="synonym">Gossypium nanking</name>
    <dbReference type="NCBI Taxonomy" id="29729"/>
    <lineage>
        <taxon>Eukaryota</taxon>
        <taxon>Viridiplantae</taxon>
        <taxon>Streptophyta</taxon>
        <taxon>Embryophyta</taxon>
        <taxon>Tracheophyta</taxon>
        <taxon>Spermatophyta</taxon>
        <taxon>Magnoliopsida</taxon>
        <taxon>eudicotyledons</taxon>
        <taxon>Gunneridae</taxon>
        <taxon>Pentapetalae</taxon>
        <taxon>rosids</taxon>
        <taxon>malvids</taxon>
        <taxon>Malvales</taxon>
        <taxon>Malvaceae</taxon>
        <taxon>Malvoideae</taxon>
        <taxon>Gossypium</taxon>
    </lineage>
</organism>
<protein>
    <submittedName>
        <fullName evidence="2">Uncharacterized protein</fullName>
    </submittedName>
</protein>
<evidence type="ECO:0000256" key="1">
    <source>
        <dbReference type="SAM" id="MobiDB-lite"/>
    </source>
</evidence>
<gene>
    <name evidence="2" type="ORF">PVK06_030331</name>
</gene>
<name>A0ABR0NNH4_GOSAR</name>
<sequence>MAKTIGSVNKATKSPREHASSTTTVCELESSRPVQAKEPVVFLNKVKNERFHNNILNKLEFIFIREGLIPWDAANTNELYNTKVDVDEHSKFMDDIADERTGQKFYVGAILHQEKANYAARQTKILVFPSLVMLLCQQREIVSCAGKEILENKGPTNEASVKRMTLGKETPIVKEAETSKTRKDKAKVDRKGTNMNAETSLWCKLKDVKKMKTEIDQWHPHPLCKSLILRKKWNLRVSMNAYEILIANLRMPFLLIKKTLLLRRKLMLQKKKLLHERKLFLKKKVVENEKEKDEEDFIEKVVTAPEFVV</sequence>
<evidence type="ECO:0000313" key="3">
    <source>
        <dbReference type="Proteomes" id="UP001358586"/>
    </source>
</evidence>
<dbReference type="Proteomes" id="UP001358586">
    <property type="component" value="Chromosome 9"/>
</dbReference>
<feature type="region of interest" description="Disordered" evidence="1">
    <location>
        <begin position="1"/>
        <end position="26"/>
    </location>
</feature>
<accession>A0ABR0NNH4</accession>
<feature type="compositionally biased region" description="Polar residues" evidence="1">
    <location>
        <begin position="1"/>
        <end position="12"/>
    </location>
</feature>
<keyword evidence="3" id="KW-1185">Reference proteome</keyword>